<evidence type="ECO:0000259" key="6">
    <source>
        <dbReference type="PROSITE" id="PS50089"/>
    </source>
</evidence>
<dbReference type="PANTHER" id="PTHR22663:SF17">
    <property type="entry name" value="RING FINGER PROTEIN NARYA-RELATED"/>
    <property type="match status" value="1"/>
</dbReference>
<organism evidence="7 8">
    <name type="scientific">Hermetia illucens</name>
    <name type="common">Black soldier fly</name>
    <dbReference type="NCBI Taxonomy" id="343691"/>
    <lineage>
        <taxon>Eukaryota</taxon>
        <taxon>Metazoa</taxon>
        <taxon>Ecdysozoa</taxon>
        <taxon>Arthropoda</taxon>
        <taxon>Hexapoda</taxon>
        <taxon>Insecta</taxon>
        <taxon>Pterygota</taxon>
        <taxon>Neoptera</taxon>
        <taxon>Endopterygota</taxon>
        <taxon>Diptera</taxon>
        <taxon>Brachycera</taxon>
        <taxon>Stratiomyomorpha</taxon>
        <taxon>Stratiomyidae</taxon>
        <taxon>Hermetiinae</taxon>
        <taxon>Hermetia</taxon>
    </lineage>
</organism>
<dbReference type="Gene3D" id="3.30.40.10">
    <property type="entry name" value="Zinc/RING finger domain, C3HC4 (zinc finger)"/>
    <property type="match status" value="1"/>
</dbReference>
<dbReference type="GO" id="GO:0016925">
    <property type="term" value="P:protein sumoylation"/>
    <property type="evidence" value="ECO:0007669"/>
    <property type="project" value="TreeGrafter"/>
</dbReference>
<evidence type="ECO:0000256" key="5">
    <source>
        <dbReference type="PROSITE-ProRule" id="PRU00175"/>
    </source>
</evidence>
<evidence type="ECO:0000256" key="1">
    <source>
        <dbReference type="ARBA" id="ARBA00022723"/>
    </source>
</evidence>
<dbReference type="OrthoDB" id="2535391at2759"/>
<dbReference type="GO" id="GO:0007131">
    <property type="term" value="P:reciprocal meiotic recombination"/>
    <property type="evidence" value="ECO:0007669"/>
    <property type="project" value="InterPro"/>
</dbReference>
<dbReference type="InterPro" id="IPR042123">
    <property type="entry name" value="Zip3/RNF212-like"/>
</dbReference>
<accession>A0A7R8UG87</accession>
<dbReference type="PROSITE" id="PS00518">
    <property type="entry name" value="ZF_RING_1"/>
    <property type="match status" value="1"/>
</dbReference>
<keyword evidence="2 5" id="KW-0863">Zinc-finger</keyword>
<dbReference type="EMBL" id="LR899010">
    <property type="protein sequence ID" value="CAD7080300.1"/>
    <property type="molecule type" value="Genomic_DNA"/>
</dbReference>
<keyword evidence="1" id="KW-0479">Metal-binding</keyword>
<dbReference type="GO" id="GO:0019789">
    <property type="term" value="F:SUMO transferase activity"/>
    <property type="evidence" value="ECO:0007669"/>
    <property type="project" value="InterPro"/>
</dbReference>
<evidence type="ECO:0000313" key="7">
    <source>
        <dbReference type="EMBL" id="CAD7080300.1"/>
    </source>
</evidence>
<dbReference type="SUPFAM" id="SSF57850">
    <property type="entry name" value="RING/U-box"/>
    <property type="match status" value="1"/>
</dbReference>
<dbReference type="FunCoup" id="A0A7R8UG87">
    <property type="interactions" value="1"/>
</dbReference>
<gene>
    <name evidence="7" type="ORF">HERILL_LOCUS3463</name>
</gene>
<dbReference type="AlphaFoldDB" id="A0A7R8UG87"/>
<dbReference type="InterPro" id="IPR013083">
    <property type="entry name" value="Znf_RING/FYVE/PHD"/>
</dbReference>
<dbReference type="GO" id="GO:0000795">
    <property type="term" value="C:synaptonemal complex"/>
    <property type="evidence" value="ECO:0007669"/>
    <property type="project" value="InterPro"/>
</dbReference>
<dbReference type="PROSITE" id="PS50089">
    <property type="entry name" value="ZF_RING_2"/>
    <property type="match status" value="1"/>
</dbReference>
<proteinExistence type="predicted"/>
<dbReference type="Proteomes" id="UP000594454">
    <property type="component" value="Chromosome 2"/>
</dbReference>
<evidence type="ECO:0000256" key="3">
    <source>
        <dbReference type="ARBA" id="ARBA00022833"/>
    </source>
</evidence>
<keyword evidence="8" id="KW-1185">Reference proteome</keyword>
<dbReference type="InterPro" id="IPR017907">
    <property type="entry name" value="Znf_RING_CS"/>
</dbReference>
<keyword evidence="4" id="KW-0469">Meiosis</keyword>
<dbReference type="GO" id="GO:0008270">
    <property type="term" value="F:zinc ion binding"/>
    <property type="evidence" value="ECO:0007669"/>
    <property type="project" value="UniProtKB-KW"/>
</dbReference>
<keyword evidence="3" id="KW-0862">Zinc</keyword>
<dbReference type="Pfam" id="PF14634">
    <property type="entry name" value="zf-RING_5"/>
    <property type="match status" value="1"/>
</dbReference>
<dbReference type="InParanoid" id="A0A7R8UG87"/>
<dbReference type="GO" id="GO:0007129">
    <property type="term" value="P:homologous chromosome pairing at meiosis"/>
    <property type="evidence" value="ECO:0007669"/>
    <property type="project" value="TreeGrafter"/>
</dbReference>
<feature type="domain" description="RING-type" evidence="6">
    <location>
        <begin position="8"/>
        <end position="41"/>
    </location>
</feature>
<reference evidence="7 8" key="1">
    <citation type="submission" date="2020-11" db="EMBL/GenBank/DDBJ databases">
        <authorList>
            <person name="Wallbank WR R."/>
            <person name="Pardo Diaz C."/>
            <person name="Kozak K."/>
            <person name="Martin S."/>
            <person name="Jiggins C."/>
            <person name="Moest M."/>
            <person name="Warren A I."/>
            <person name="Generalovic N T."/>
            <person name="Byers J.R.P. K."/>
            <person name="Montejo-Kovacevich G."/>
            <person name="Yen C E."/>
        </authorList>
    </citation>
    <scope>NUCLEOTIDE SEQUENCE [LARGE SCALE GENOMIC DNA]</scope>
</reference>
<evidence type="ECO:0000256" key="2">
    <source>
        <dbReference type="ARBA" id="ARBA00022771"/>
    </source>
</evidence>
<evidence type="ECO:0000256" key="4">
    <source>
        <dbReference type="ARBA" id="ARBA00023254"/>
    </source>
</evidence>
<name>A0A7R8UG87_HERIL</name>
<dbReference type="PANTHER" id="PTHR22663">
    <property type="entry name" value="RING FINGER PROTEIN NARYA-RELATED"/>
    <property type="match status" value="1"/>
</dbReference>
<evidence type="ECO:0000313" key="8">
    <source>
        <dbReference type="Proteomes" id="UP000594454"/>
    </source>
</evidence>
<protein>
    <recommendedName>
        <fullName evidence="6">RING-type domain-containing protein</fullName>
    </recommendedName>
</protein>
<dbReference type="InterPro" id="IPR001841">
    <property type="entry name" value="Znf_RING"/>
</dbReference>
<sequence>MNEDWVHCNKCFRSETPLSFYLSRCQHIFCRECLASVCPICGANMKAIEINSSMSSEMKLAFEDIEKVFERMKRIVQFQWMQRSSLEAAKIPVVVKYMEMQKDIKRLRKGLFLLNEDANKEKYKFNKARENVEFLLR</sequence>